<organism evidence="2 3">
    <name type="scientific">Candidatus Spechtbacteria bacterium RIFCSPLOWO2_01_FULL_43_12</name>
    <dbReference type="NCBI Taxonomy" id="1802162"/>
    <lineage>
        <taxon>Bacteria</taxon>
        <taxon>Candidatus Spechtiibacteriota</taxon>
    </lineage>
</organism>
<dbReference type="AlphaFoldDB" id="A0A1G2HEQ2"/>
<evidence type="ECO:0000313" key="3">
    <source>
        <dbReference type="Proteomes" id="UP000178835"/>
    </source>
</evidence>
<reference evidence="2 3" key="1">
    <citation type="journal article" date="2016" name="Nat. Commun.">
        <title>Thousands of microbial genomes shed light on interconnected biogeochemical processes in an aquifer system.</title>
        <authorList>
            <person name="Anantharaman K."/>
            <person name="Brown C.T."/>
            <person name="Hug L.A."/>
            <person name="Sharon I."/>
            <person name="Castelle C.J."/>
            <person name="Probst A.J."/>
            <person name="Thomas B.C."/>
            <person name="Singh A."/>
            <person name="Wilkins M.J."/>
            <person name="Karaoz U."/>
            <person name="Brodie E.L."/>
            <person name="Williams K.H."/>
            <person name="Hubbard S.S."/>
            <person name="Banfield J.F."/>
        </authorList>
    </citation>
    <scope>NUCLEOTIDE SEQUENCE [LARGE SCALE GENOMIC DNA]</scope>
</reference>
<name>A0A1G2HEQ2_9BACT</name>
<comment type="caution">
    <text evidence="2">The sequence shown here is derived from an EMBL/GenBank/DDBJ whole genome shotgun (WGS) entry which is preliminary data.</text>
</comment>
<keyword evidence="1" id="KW-0812">Transmembrane</keyword>
<keyword evidence="1" id="KW-0472">Membrane</keyword>
<feature type="transmembrane region" description="Helical" evidence="1">
    <location>
        <begin position="65"/>
        <end position="85"/>
    </location>
</feature>
<dbReference type="EMBL" id="MHOH01000009">
    <property type="protein sequence ID" value="OGZ60967.1"/>
    <property type="molecule type" value="Genomic_DNA"/>
</dbReference>
<protein>
    <submittedName>
        <fullName evidence="2">Uncharacterized protein</fullName>
    </submittedName>
</protein>
<proteinExistence type="predicted"/>
<dbReference type="Proteomes" id="UP000178835">
    <property type="component" value="Unassembled WGS sequence"/>
</dbReference>
<evidence type="ECO:0000313" key="2">
    <source>
        <dbReference type="EMBL" id="OGZ60967.1"/>
    </source>
</evidence>
<accession>A0A1G2HEQ2</accession>
<keyword evidence="1" id="KW-1133">Transmembrane helix</keyword>
<feature type="transmembrane region" description="Helical" evidence="1">
    <location>
        <begin position="12"/>
        <end position="33"/>
    </location>
</feature>
<gene>
    <name evidence="2" type="ORF">A2919_00485</name>
</gene>
<evidence type="ECO:0000256" key="1">
    <source>
        <dbReference type="SAM" id="Phobius"/>
    </source>
</evidence>
<sequence length="382" mass="42378">MANLFDRWWSNFIQWSIIIVPLLLSLWIAGFFLQAQTACPQAAPTPAEVTNTFDNVEICKATTQVLALGVLIMGIMASLSFSAAGSRAIINNTKRQYQRGVKASGRWAEKQAYLRAPGAGKFMAEKVPGAAGAGRIGAQIGRAIGEVPGVKRLVAPAIRMGVSRREEALGEWKKIKDYDKFSPTALRQTLNFEADGKKRAKILDLLATKAPDELNKHVDNLSIEDQGKLLKEIEARMRMFPGSEKNVLSLRPDLVNRMEGGNVNETIKKATEKTISNWSPEIFKSPDIVRELIDQNKLSKGLLRELAKKPDKFANMQFSLEILMPSKNPKDLEANLRRRGTGGDQVADVIGSSPHLSALWQTAKEKRRKNLEEDKGENKSEE</sequence>